<evidence type="ECO:0000259" key="2">
    <source>
        <dbReference type="PROSITE" id="PS50043"/>
    </source>
</evidence>
<dbReference type="PANTHER" id="PTHR45228">
    <property type="entry name" value="CYCLIC DI-GMP PHOSPHODIESTERASE TM_0186-RELATED"/>
    <property type="match status" value="1"/>
</dbReference>
<evidence type="ECO:0000259" key="3">
    <source>
        <dbReference type="PROSITE" id="PS51832"/>
    </source>
</evidence>
<dbReference type="EMBL" id="CP040915">
    <property type="protein sequence ID" value="QDC25351.1"/>
    <property type="molecule type" value="Genomic_DNA"/>
</dbReference>
<gene>
    <name evidence="4" type="ORF">FE374_12655</name>
</gene>
<dbReference type="PRINTS" id="PR00038">
    <property type="entry name" value="HTHLUXR"/>
</dbReference>
<dbReference type="InterPro" id="IPR003607">
    <property type="entry name" value="HD/PDEase_dom"/>
</dbReference>
<dbReference type="InterPro" id="IPR052020">
    <property type="entry name" value="Cyclic_di-GMP/3'3'-cGAMP_PDE"/>
</dbReference>
<dbReference type="InterPro" id="IPR016032">
    <property type="entry name" value="Sig_transdc_resp-reg_C-effctor"/>
</dbReference>
<dbReference type="Proteomes" id="UP000314616">
    <property type="component" value="Chromosome"/>
</dbReference>
<dbReference type="CDD" id="cd06170">
    <property type="entry name" value="LuxR_C_like"/>
    <property type="match status" value="1"/>
</dbReference>
<dbReference type="KEGG" id="gyu:FE374_12655"/>
<protein>
    <submittedName>
        <fullName evidence="4">HD domain-containing protein</fullName>
    </submittedName>
</protein>
<organism evidence="4 5">
    <name type="scientific">Georgenia yuyongxinii</name>
    <dbReference type="NCBI Taxonomy" id="2589797"/>
    <lineage>
        <taxon>Bacteria</taxon>
        <taxon>Bacillati</taxon>
        <taxon>Actinomycetota</taxon>
        <taxon>Actinomycetes</taxon>
        <taxon>Micrococcales</taxon>
        <taxon>Bogoriellaceae</taxon>
        <taxon>Georgenia</taxon>
    </lineage>
</organism>
<dbReference type="SUPFAM" id="SSF46894">
    <property type="entry name" value="C-terminal effector domain of the bipartite response regulators"/>
    <property type="match status" value="1"/>
</dbReference>
<dbReference type="Gene3D" id="1.10.3210.10">
    <property type="entry name" value="Hypothetical protein af1432"/>
    <property type="match status" value="2"/>
</dbReference>
<dbReference type="PROSITE" id="PS50043">
    <property type="entry name" value="HTH_LUXR_2"/>
    <property type="match status" value="1"/>
</dbReference>
<dbReference type="SMART" id="SM00421">
    <property type="entry name" value="HTH_LUXR"/>
    <property type="match status" value="1"/>
</dbReference>
<dbReference type="GO" id="GO:0006355">
    <property type="term" value="P:regulation of DNA-templated transcription"/>
    <property type="evidence" value="ECO:0007669"/>
    <property type="project" value="InterPro"/>
</dbReference>
<accession>A0A5B8C7D8</accession>
<dbReference type="SUPFAM" id="SSF109604">
    <property type="entry name" value="HD-domain/PDEase-like"/>
    <property type="match status" value="1"/>
</dbReference>
<dbReference type="PROSITE" id="PS51832">
    <property type="entry name" value="HD_GYP"/>
    <property type="match status" value="1"/>
</dbReference>
<evidence type="ECO:0000256" key="1">
    <source>
        <dbReference type="SAM" id="MobiDB-lite"/>
    </source>
</evidence>
<dbReference type="CDD" id="cd00077">
    <property type="entry name" value="HDc"/>
    <property type="match status" value="1"/>
</dbReference>
<sequence>MVASVIRLLGILGGLSGALDLGTGAPLDESLVRCVAAVRLARAVGCTDDEVRVVLYASLLEHLGCTAASHAGARAFGDDIAVVRYSFVADLTRPVDVVRTFVPGVAAASGRGHGRTLLAAVRAARDSEPPRATCEVASGAARRLGLGDGVVEALGHVTAQWDGEGYPLVRGTQIPLATRIVHVAGTAVLLALRAGSQTALAEVRRRARTQLDPDLVEAFTVDLLDGVTEPGPLRADGPAGAGPLDPLDVALELEPDPVRHVDDRELEGVARTFGDLVDLKSPRLQGHSAAVAGLASDAAGILGLPEMSDVRLAGHLHDLGRIAVSSRIWSKTGPLTAAERDQARLHPYYTERILARLPELAAVATTAARHHERSDGSGYHRGLRAVDLSMPARVLAAADAYRSALESRPGRGDHQGARAGSPTTEVGMRARPRSAEDGGQVEAAVASLTAAARAGRLDPDAVAAVQQAAGRPGTTPVSGVAGLTGRQVEVLRLVAVGLSNREVAERLVISPRTAEHHLQDIYQRIGASTRAAAALFAMEHGLL</sequence>
<dbReference type="Gene3D" id="1.10.10.10">
    <property type="entry name" value="Winged helix-like DNA-binding domain superfamily/Winged helix DNA-binding domain"/>
    <property type="match status" value="1"/>
</dbReference>
<feature type="region of interest" description="Disordered" evidence="1">
    <location>
        <begin position="405"/>
        <end position="439"/>
    </location>
</feature>
<dbReference type="Pfam" id="PF00196">
    <property type="entry name" value="GerE"/>
    <property type="match status" value="1"/>
</dbReference>
<proteinExistence type="predicted"/>
<name>A0A5B8C7D8_9MICO</name>
<feature type="domain" description="HD-GYP" evidence="3">
    <location>
        <begin position="262"/>
        <end position="454"/>
    </location>
</feature>
<evidence type="ECO:0000313" key="5">
    <source>
        <dbReference type="Proteomes" id="UP000314616"/>
    </source>
</evidence>
<dbReference type="Pfam" id="PF13487">
    <property type="entry name" value="HD_5"/>
    <property type="match status" value="1"/>
</dbReference>
<reference evidence="4 5" key="1">
    <citation type="submission" date="2019-05" db="EMBL/GenBank/DDBJ databases">
        <title>Georgenia *** sp. nov., and Georgenia *** sp. nov., isolated from the intestinal contents of plateau pika (Ochotona curzoniae) in the Qinghai-Tibet plateau of China.</title>
        <authorList>
            <person name="Tian Z."/>
        </authorList>
    </citation>
    <scope>NUCLEOTIDE SEQUENCE [LARGE SCALE GENOMIC DNA]</scope>
    <source>
        <strain evidence="4 5">Z443</strain>
    </source>
</reference>
<evidence type="ECO:0000313" key="4">
    <source>
        <dbReference type="EMBL" id="QDC25351.1"/>
    </source>
</evidence>
<dbReference type="AlphaFoldDB" id="A0A5B8C7D8"/>
<dbReference type="InterPro" id="IPR000792">
    <property type="entry name" value="Tscrpt_reg_LuxR_C"/>
</dbReference>
<dbReference type="OrthoDB" id="9802066at2"/>
<feature type="domain" description="HTH luxR-type" evidence="2">
    <location>
        <begin position="476"/>
        <end position="541"/>
    </location>
</feature>
<dbReference type="InterPro" id="IPR036388">
    <property type="entry name" value="WH-like_DNA-bd_sf"/>
</dbReference>
<dbReference type="GO" id="GO:0003677">
    <property type="term" value="F:DNA binding"/>
    <property type="evidence" value="ECO:0007669"/>
    <property type="project" value="InterPro"/>
</dbReference>
<dbReference type="InterPro" id="IPR037522">
    <property type="entry name" value="HD_GYP_dom"/>
</dbReference>